<dbReference type="HOGENOM" id="CLU_029849_2_0_9"/>
<protein>
    <submittedName>
        <fullName evidence="2">BAAT/acyl-CoA thioester hydrolase C-terminal domain protein</fullName>
    </submittedName>
</protein>
<dbReference type="GO" id="GO:0006637">
    <property type="term" value="P:acyl-CoA metabolic process"/>
    <property type="evidence" value="ECO:0007669"/>
    <property type="project" value="TreeGrafter"/>
</dbReference>
<name>C4G8I5_9FIRM</name>
<dbReference type="Proteomes" id="UP000003494">
    <property type="component" value="Unassembled WGS sequence"/>
</dbReference>
<accession>C4G8I5</accession>
<dbReference type="GO" id="GO:0006631">
    <property type="term" value="P:fatty acid metabolic process"/>
    <property type="evidence" value="ECO:0007669"/>
    <property type="project" value="TreeGrafter"/>
</dbReference>
<gene>
    <name evidence="2" type="ORF">GCWU000342_00282</name>
</gene>
<evidence type="ECO:0000313" key="2">
    <source>
        <dbReference type="EMBL" id="EEP28933.1"/>
    </source>
</evidence>
<dbReference type="InterPro" id="IPR014940">
    <property type="entry name" value="BAAT_C"/>
</dbReference>
<dbReference type="EMBL" id="ACIP02000001">
    <property type="protein sequence ID" value="EEP28933.1"/>
    <property type="molecule type" value="Genomic_DNA"/>
</dbReference>
<organism evidence="2 3">
    <name type="scientific">Shuttleworthella satelles DSM 14600</name>
    <dbReference type="NCBI Taxonomy" id="626523"/>
    <lineage>
        <taxon>Bacteria</taxon>
        <taxon>Bacillati</taxon>
        <taxon>Bacillota</taxon>
        <taxon>Clostridia</taxon>
        <taxon>Lachnospirales</taxon>
        <taxon>Lachnospiraceae</taxon>
        <taxon>Shuttleworthella</taxon>
    </lineage>
</organism>
<proteinExistence type="predicted"/>
<keyword evidence="3" id="KW-1185">Reference proteome</keyword>
<evidence type="ECO:0000313" key="3">
    <source>
        <dbReference type="Proteomes" id="UP000003494"/>
    </source>
</evidence>
<dbReference type="AlphaFoldDB" id="C4G8I5"/>
<dbReference type="InterPro" id="IPR029058">
    <property type="entry name" value="AB_hydrolase_fold"/>
</dbReference>
<feature type="domain" description="BAAT/Acyl-CoA thioester hydrolase C-terminal" evidence="1">
    <location>
        <begin position="16"/>
        <end position="185"/>
    </location>
</feature>
<dbReference type="STRING" id="626523.GCWU000342_00282"/>
<keyword evidence="2" id="KW-0378">Hydrolase</keyword>
<comment type="caution">
    <text evidence="2">The sequence shown here is derived from an EMBL/GenBank/DDBJ whole genome shotgun (WGS) entry which is preliminary data.</text>
</comment>
<dbReference type="PANTHER" id="PTHR10824:SF4">
    <property type="entry name" value="ACYL-COENZYME A THIOESTERASE 1-LIKE"/>
    <property type="match status" value="1"/>
</dbReference>
<dbReference type="GO" id="GO:0047617">
    <property type="term" value="F:fatty acyl-CoA hydrolase activity"/>
    <property type="evidence" value="ECO:0007669"/>
    <property type="project" value="TreeGrafter"/>
</dbReference>
<dbReference type="Pfam" id="PF08840">
    <property type="entry name" value="BAAT_C"/>
    <property type="match status" value="1"/>
</dbReference>
<dbReference type="SUPFAM" id="SSF53474">
    <property type="entry name" value="alpha/beta-Hydrolases"/>
    <property type="match status" value="1"/>
</dbReference>
<reference evidence="2" key="1">
    <citation type="submission" date="2009-04" db="EMBL/GenBank/DDBJ databases">
        <authorList>
            <person name="Weinstock G."/>
            <person name="Sodergren E."/>
            <person name="Clifton S."/>
            <person name="Fulton L."/>
            <person name="Fulton B."/>
            <person name="Courtney L."/>
            <person name="Fronick C."/>
            <person name="Harrison M."/>
            <person name="Strong C."/>
            <person name="Farmer C."/>
            <person name="Delahaunty K."/>
            <person name="Markovic C."/>
            <person name="Hall O."/>
            <person name="Minx P."/>
            <person name="Tomlinson C."/>
            <person name="Mitreva M."/>
            <person name="Nelson J."/>
            <person name="Hou S."/>
            <person name="Wollam A."/>
            <person name="Pepin K.H."/>
            <person name="Johnson M."/>
            <person name="Bhonagiri V."/>
            <person name="Nash W.E."/>
            <person name="Warren W."/>
            <person name="Chinwalla A."/>
            <person name="Mardis E.R."/>
            <person name="Wilson R.K."/>
        </authorList>
    </citation>
    <scope>NUCLEOTIDE SEQUENCE [LARGE SCALE GENOMIC DNA]</scope>
    <source>
        <strain evidence="2">DSM 14600</strain>
    </source>
</reference>
<sequence>MGYFRTKHTKKSLDRIPLELIEDAVQYLKRIGYQHIGIEGLSKGAELAFAAAVQFPVFFTVIVKTPSWFYSEGLVSGQPSGHSCWIYQSKEIPFTSYNKRKFYAMRMILKAHEYNILPINTGKKVADESVIPVEKIKAPILMFSTKVDTIWPSEESCEKIMQRLRENEFKYQYKHVSFDHMGHMMMEYCGKEIKYFIKSEKEDPEACYRERAEMGRIAVEWINSSLML</sequence>
<dbReference type="PANTHER" id="PTHR10824">
    <property type="entry name" value="ACYL-COENZYME A THIOESTERASE-RELATED"/>
    <property type="match status" value="1"/>
</dbReference>
<evidence type="ECO:0000259" key="1">
    <source>
        <dbReference type="Pfam" id="PF08840"/>
    </source>
</evidence>
<dbReference type="Gene3D" id="3.40.50.1820">
    <property type="entry name" value="alpha/beta hydrolase"/>
    <property type="match status" value="1"/>
</dbReference>
<dbReference type="eggNOG" id="COG1073">
    <property type="taxonomic scope" value="Bacteria"/>
</dbReference>